<organism evidence="2 3">
    <name type="scientific">Tenacibaculum tangerinum</name>
    <dbReference type="NCBI Taxonomy" id="3038772"/>
    <lineage>
        <taxon>Bacteria</taxon>
        <taxon>Pseudomonadati</taxon>
        <taxon>Bacteroidota</taxon>
        <taxon>Flavobacteriia</taxon>
        <taxon>Flavobacteriales</taxon>
        <taxon>Flavobacteriaceae</taxon>
        <taxon>Tenacibaculum</taxon>
    </lineage>
</organism>
<evidence type="ECO:0000313" key="2">
    <source>
        <dbReference type="EMBL" id="WGH74648.1"/>
    </source>
</evidence>
<dbReference type="SMART" id="SM00860">
    <property type="entry name" value="SMI1_KNR4"/>
    <property type="match status" value="1"/>
</dbReference>
<keyword evidence="3" id="KW-1185">Reference proteome</keyword>
<gene>
    <name evidence="2" type="ORF">P8625_11185</name>
</gene>
<dbReference type="InterPro" id="IPR037883">
    <property type="entry name" value="Knr4/Smi1-like_sf"/>
</dbReference>
<dbReference type="InterPro" id="IPR018958">
    <property type="entry name" value="Knr4/Smi1-like_dom"/>
</dbReference>
<feature type="domain" description="Knr4/Smi1-like" evidence="1">
    <location>
        <begin position="12"/>
        <end position="147"/>
    </location>
</feature>
<sequence length="149" mass="16942">MKELTIRKSEKPITREELNLFIDTYNLKLPNSYIEFILKNNGGYSSESLFGSSIEEGVVIDSFFSIRPNLGDFSNNLGRLVNVKKILENNIKDKDLPFDIYPFGDGGGGTFLCISMNNESLGKIYKYYWDGSGLQYVCDSFEEFIEGLE</sequence>
<dbReference type="EMBL" id="CP122539">
    <property type="protein sequence ID" value="WGH74648.1"/>
    <property type="molecule type" value="Genomic_DNA"/>
</dbReference>
<accession>A0ABY8KZJ3</accession>
<dbReference type="Gene3D" id="3.40.1580.10">
    <property type="entry name" value="SMI1/KNR4-like"/>
    <property type="match status" value="1"/>
</dbReference>
<reference evidence="2 3" key="1">
    <citation type="submission" date="2023-04" db="EMBL/GenBank/DDBJ databases">
        <title>Tenacibaculum tangerinum sp. nov., isolated from sea tidal flat of South Korea.</title>
        <authorList>
            <person name="Lee S.H."/>
            <person name="Kim J.-J."/>
        </authorList>
    </citation>
    <scope>NUCLEOTIDE SEQUENCE [LARGE SCALE GENOMIC DNA]</scope>
    <source>
        <strain evidence="2 3">GRR-S3-23</strain>
    </source>
</reference>
<dbReference type="SUPFAM" id="SSF160631">
    <property type="entry name" value="SMI1/KNR4-like"/>
    <property type="match status" value="1"/>
</dbReference>
<proteinExistence type="predicted"/>
<dbReference type="RefSeq" id="WP_279650543.1">
    <property type="nucleotide sequence ID" value="NZ_CP122539.1"/>
</dbReference>
<dbReference type="Pfam" id="PF09346">
    <property type="entry name" value="SMI1_KNR4"/>
    <property type="match status" value="1"/>
</dbReference>
<evidence type="ECO:0000259" key="1">
    <source>
        <dbReference type="SMART" id="SM00860"/>
    </source>
</evidence>
<name>A0ABY8KZJ3_9FLAO</name>
<protein>
    <submittedName>
        <fullName evidence="2">SMI1/KNR4 family protein</fullName>
    </submittedName>
</protein>
<dbReference type="Proteomes" id="UP001232001">
    <property type="component" value="Chromosome"/>
</dbReference>
<evidence type="ECO:0000313" key="3">
    <source>
        <dbReference type="Proteomes" id="UP001232001"/>
    </source>
</evidence>